<dbReference type="EMBL" id="GADI01007544">
    <property type="protein sequence ID" value="JAA66264.1"/>
    <property type="molecule type" value="mRNA"/>
</dbReference>
<reference evidence="2" key="1">
    <citation type="submission" date="2012-12" db="EMBL/GenBank/DDBJ databases">
        <title>Identification and characterization of a phenylalanine ammonia-lyase gene family in Isatis indigotica Fort.</title>
        <authorList>
            <person name="Liu Q."/>
            <person name="Chen J."/>
            <person name="Zhou X."/>
            <person name="Di P."/>
            <person name="Xiao Y."/>
            <person name="Xuan H."/>
            <person name="Zhang L."/>
            <person name="Chen W."/>
        </authorList>
    </citation>
    <scope>NUCLEOTIDE SEQUENCE</scope>
    <source>
        <tissue evidence="2">Salivary gland</tissue>
    </source>
</reference>
<organism evidence="2">
    <name type="scientific">Ixodes ricinus</name>
    <name type="common">Common tick</name>
    <name type="synonym">Acarus ricinus</name>
    <dbReference type="NCBI Taxonomy" id="34613"/>
    <lineage>
        <taxon>Eukaryota</taxon>
        <taxon>Metazoa</taxon>
        <taxon>Ecdysozoa</taxon>
        <taxon>Arthropoda</taxon>
        <taxon>Chelicerata</taxon>
        <taxon>Arachnida</taxon>
        <taxon>Acari</taxon>
        <taxon>Parasitiformes</taxon>
        <taxon>Ixodida</taxon>
        <taxon>Ixodoidea</taxon>
        <taxon>Ixodidae</taxon>
        <taxon>Ixodinae</taxon>
        <taxon>Ixodes</taxon>
    </lineage>
</organism>
<keyword evidence="1" id="KW-0812">Transmembrane</keyword>
<feature type="transmembrane region" description="Helical" evidence="1">
    <location>
        <begin position="12"/>
        <end position="30"/>
    </location>
</feature>
<evidence type="ECO:0000313" key="2">
    <source>
        <dbReference type="EMBL" id="JAA66264.1"/>
    </source>
</evidence>
<evidence type="ECO:0000256" key="1">
    <source>
        <dbReference type="SAM" id="Phobius"/>
    </source>
</evidence>
<proteinExistence type="evidence at transcript level"/>
<dbReference type="AlphaFoldDB" id="A0A0K8R706"/>
<keyword evidence="1" id="KW-1133">Transmembrane helix</keyword>
<name>A0A0K8R706_IXORI</name>
<keyword evidence="1" id="KW-0472">Membrane</keyword>
<sequence length="99" mass="11083">MVNTAVFEVFNFSSSLLFSGVITMIGDYVLKIFVTFIRRPREVEVSGICLSCWRLVDGRHHCFSVHLDSLRHKLHNFRVLAGDVVDLAGVAVDAKQAGF</sequence>
<accession>A0A0K8R706</accession>
<protein>
    <submittedName>
        <fullName evidence="2">Putative metabolic process</fullName>
    </submittedName>
</protein>